<evidence type="ECO:0000313" key="3">
    <source>
        <dbReference type="Proteomes" id="UP000501690"/>
    </source>
</evidence>
<gene>
    <name evidence="2" type="ORF">DEO72_LG9g2084</name>
</gene>
<accession>A0A4D6N1C2</accession>
<keyword evidence="1" id="KW-0175">Coiled coil</keyword>
<protein>
    <recommendedName>
        <fullName evidence="4">Transposase</fullName>
    </recommendedName>
</protein>
<evidence type="ECO:0000313" key="2">
    <source>
        <dbReference type="EMBL" id="QCE07068.1"/>
    </source>
</evidence>
<organism evidence="2 3">
    <name type="scientific">Vigna unguiculata</name>
    <name type="common">Cowpea</name>
    <dbReference type="NCBI Taxonomy" id="3917"/>
    <lineage>
        <taxon>Eukaryota</taxon>
        <taxon>Viridiplantae</taxon>
        <taxon>Streptophyta</taxon>
        <taxon>Embryophyta</taxon>
        <taxon>Tracheophyta</taxon>
        <taxon>Spermatophyta</taxon>
        <taxon>Magnoliopsida</taxon>
        <taxon>eudicotyledons</taxon>
        <taxon>Gunneridae</taxon>
        <taxon>Pentapetalae</taxon>
        <taxon>rosids</taxon>
        <taxon>fabids</taxon>
        <taxon>Fabales</taxon>
        <taxon>Fabaceae</taxon>
        <taxon>Papilionoideae</taxon>
        <taxon>50 kb inversion clade</taxon>
        <taxon>NPAAA clade</taxon>
        <taxon>indigoferoid/millettioid clade</taxon>
        <taxon>Phaseoleae</taxon>
        <taxon>Vigna</taxon>
    </lineage>
</organism>
<dbReference type="Proteomes" id="UP000501690">
    <property type="component" value="Linkage Group LG9"/>
</dbReference>
<feature type="coiled-coil region" evidence="1">
    <location>
        <begin position="291"/>
        <end position="325"/>
    </location>
</feature>
<dbReference type="AlphaFoldDB" id="A0A4D6N1C2"/>
<reference evidence="2 3" key="1">
    <citation type="submission" date="2019-04" db="EMBL/GenBank/DDBJ databases">
        <title>An improved genome assembly and genetic linkage map for asparagus bean, Vigna unguiculata ssp. sesquipedialis.</title>
        <authorList>
            <person name="Xia Q."/>
            <person name="Zhang R."/>
            <person name="Dong Y."/>
        </authorList>
    </citation>
    <scope>NUCLEOTIDE SEQUENCE [LARGE SCALE GENOMIC DNA]</scope>
    <source>
        <tissue evidence="2">Leaf</tissue>
    </source>
</reference>
<keyword evidence="3" id="KW-1185">Reference proteome</keyword>
<sequence length="367" mass="42879">MVKVREDLPEELAKSNWPAKVGYEWVAMDMRTQYSIFRWLSFDEFTIGVLRLLNVTPTQLHPNSWAYLQVFRVLCRALYLQPSPRSFLYFFDRRLRSPTTWLSLISRPRINRLDAFTQSFKHFKDGFFKRYKGMVREELSVVDKEVVDVVMQFSDKMPTKGLVRVYNSVHPIIDIEGHMAQMGKKNLTLFQTLRKEKAAKAKAARSTKVPNLHVHRGTKRKTELLARPGKGKDVKKVKAALLGSGSSASGKGLKAGLIELPKTVVRATMEFNNKALILGRRVGSLYKKELKEGNRAKLEELQGQVNKHAEEKEAWEKEMEEWREERKRLGTWRVRCLDSKEKIKVNLLVKLRRVLRRRERRRRLTKT</sequence>
<proteinExistence type="predicted"/>
<evidence type="ECO:0000256" key="1">
    <source>
        <dbReference type="SAM" id="Coils"/>
    </source>
</evidence>
<dbReference type="EMBL" id="CP039353">
    <property type="protein sequence ID" value="QCE07068.1"/>
    <property type="molecule type" value="Genomic_DNA"/>
</dbReference>
<name>A0A4D6N1C2_VIGUN</name>
<evidence type="ECO:0008006" key="4">
    <source>
        <dbReference type="Google" id="ProtNLM"/>
    </source>
</evidence>